<organism evidence="6 7">
    <name type="scientific">Cryptotermes secundus</name>
    <dbReference type="NCBI Taxonomy" id="105785"/>
    <lineage>
        <taxon>Eukaryota</taxon>
        <taxon>Metazoa</taxon>
        <taxon>Ecdysozoa</taxon>
        <taxon>Arthropoda</taxon>
        <taxon>Hexapoda</taxon>
        <taxon>Insecta</taxon>
        <taxon>Pterygota</taxon>
        <taxon>Neoptera</taxon>
        <taxon>Polyneoptera</taxon>
        <taxon>Dictyoptera</taxon>
        <taxon>Blattodea</taxon>
        <taxon>Blattoidea</taxon>
        <taxon>Termitoidae</taxon>
        <taxon>Kalotermitidae</taxon>
        <taxon>Cryptotermitinae</taxon>
        <taxon>Cryptotermes</taxon>
    </lineage>
</organism>
<keyword evidence="7" id="KW-1185">Reference proteome</keyword>
<feature type="transmembrane region" description="Helical" evidence="5">
    <location>
        <begin position="111"/>
        <end position="132"/>
    </location>
</feature>
<evidence type="ECO:0000256" key="1">
    <source>
        <dbReference type="ARBA" id="ARBA00004141"/>
    </source>
</evidence>
<dbReference type="InterPro" id="IPR018499">
    <property type="entry name" value="Tetraspanin/Peripherin"/>
</dbReference>
<feature type="transmembrane region" description="Helical" evidence="5">
    <location>
        <begin position="256"/>
        <end position="278"/>
    </location>
</feature>
<dbReference type="PRINTS" id="PR00259">
    <property type="entry name" value="TMFOUR"/>
</dbReference>
<dbReference type="EMBL" id="NEVH01006574">
    <property type="protein sequence ID" value="PNF37775.1"/>
    <property type="molecule type" value="Genomic_DNA"/>
</dbReference>
<accession>A0A2J7RAC0</accession>
<keyword evidence="3 5" id="KW-1133">Transmembrane helix</keyword>
<evidence type="ECO:0000313" key="7">
    <source>
        <dbReference type="Proteomes" id="UP000235965"/>
    </source>
</evidence>
<proteinExistence type="predicted"/>
<sequence>MQYTCFFGIAHVQEGVSAHGCKRLRFQWTSVWLLHTSRDSLQQLATIVPKKEMGKRLQTVATMACMKTLLMVFNFVFWLTGIAVLAVGIWMVVELYKYMELSTEFSATAPYVLIGTGALIILVGSLACCCTVKGQPVLLYVYGGFLLVIFMLEISAGVSVYVYREKLLEGFDKGLSQSIATYTTDHEKASDFDLMQSTLHCCGNKKYEDWLNSSYHRVPPSCCIHEGCKTDDPDAIYKQGCFNKVVEFLNGNIGSVGGSALGVAFFPLVGVILACCLAKNINKAKYEQMA</sequence>
<evidence type="ECO:0000256" key="5">
    <source>
        <dbReference type="SAM" id="Phobius"/>
    </source>
</evidence>
<dbReference type="GO" id="GO:0005886">
    <property type="term" value="C:plasma membrane"/>
    <property type="evidence" value="ECO:0007669"/>
    <property type="project" value="TreeGrafter"/>
</dbReference>
<dbReference type="PANTHER" id="PTHR19282">
    <property type="entry name" value="TETRASPANIN"/>
    <property type="match status" value="1"/>
</dbReference>
<feature type="transmembrane region" description="Helical" evidence="5">
    <location>
        <begin position="139"/>
        <end position="163"/>
    </location>
</feature>
<dbReference type="STRING" id="105785.A0A2J7RAC0"/>
<evidence type="ECO:0000256" key="3">
    <source>
        <dbReference type="ARBA" id="ARBA00022989"/>
    </source>
</evidence>
<dbReference type="InterPro" id="IPR008952">
    <property type="entry name" value="Tetraspanin_EC2_sf"/>
</dbReference>
<dbReference type="AlphaFoldDB" id="A0A2J7RAC0"/>
<comment type="caution">
    <text evidence="6">The sequence shown here is derived from an EMBL/GenBank/DDBJ whole genome shotgun (WGS) entry which is preliminary data.</text>
</comment>
<reference evidence="6 7" key="1">
    <citation type="submission" date="2017-12" db="EMBL/GenBank/DDBJ databases">
        <title>Hemimetabolous genomes reveal molecular basis of termite eusociality.</title>
        <authorList>
            <person name="Harrison M.C."/>
            <person name="Jongepier E."/>
            <person name="Robertson H.M."/>
            <person name="Arning N."/>
            <person name="Bitard-Feildel T."/>
            <person name="Chao H."/>
            <person name="Childers C.P."/>
            <person name="Dinh H."/>
            <person name="Doddapaneni H."/>
            <person name="Dugan S."/>
            <person name="Gowin J."/>
            <person name="Greiner C."/>
            <person name="Han Y."/>
            <person name="Hu H."/>
            <person name="Hughes D.S.T."/>
            <person name="Huylmans A.-K."/>
            <person name="Kemena C."/>
            <person name="Kremer L.P.M."/>
            <person name="Lee S.L."/>
            <person name="Lopez-Ezquerra A."/>
            <person name="Mallet L."/>
            <person name="Monroy-Kuhn J.M."/>
            <person name="Moser A."/>
            <person name="Murali S.C."/>
            <person name="Muzny D.M."/>
            <person name="Otani S."/>
            <person name="Piulachs M.-D."/>
            <person name="Poelchau M."/>
            <person name="Qu J."/>
            <person name="Schaub F."/>
            <person name="Wada-Katsumata A."/>
            <person name="Worley K.C."/>
            <person name="Xie Q."/>
            <person name="Ylla G."/>
            <person name="Poulsen M."/>
            <person name="Gibbs R.A."/>
            <person name="Schal C."/>
            <person name="Richards S."/>
            <person name="Belles X."/>
            <person name="Korb J."/>
            <person name="Bornberg-Bauer E."/>
        </authorList>
    </citation>
    <scope>NUCLEOTIDE SEQUENCE [LARGE SCALE GENOMIC DNA]</scope>
    <source>
        <tissue evidence="6">Whole body</tissue>
    </source>
</reference>
<protein>
    <submittedName>
        <fullName evidence="6">Tetraspanin-7</fullName>
    </submittedName>
</protein>
<dbReference type="OrthoDB" id="9972904at2759"/>
<gene>
    <name evidence="6" type="primary">TSPAN7</name>
    <name evidence="6" type="ORF">B7P43_G10761</name>
</gene>
<evidence type="ECO:0000313" key="6">
    <source>
        <dbReference type="EMBL" id="PNF37775.1"/>
    </source>
</evidence>
<evidence type="ECO:0000256" key="4">
    <source>
        <dbReference type="ARBA" id="ARBA00023136"/>
    </source>
</evidence>
<dbReference type="Gene3D" id="1.10.1450.10">
    <property type="entry name" value="Tetraspanin"/>
    <property type="match status" value="1"/>
</dbReference>
<keyword evidence="2 5" id="KW-0812">Transmembrane</keyword>
<dbReference type="Pfam" id="PF00335">
    <property type="entry name" value="Tetraspanin"/>
    <property type="match status" value="1"/>
</dbReference>
<dbReference type="SUPFAM" id="SSF48652">
    <property type="entry name" value="Tetraspanin"/>
    <property type="match status" value="1"/>
</dbReference>
<keyword evidence="4 5" id="KW-0472">Membrane</keyword>
<name>A0A2J7RAC0_9NEOP</name>
<dbReference type="InParanoid" id="A0A2J7RAC0"/>
<dbReference type="FunFam" id="1.10.1450.10:FF:000029">
    <property type="entry name" value="Tetraspanin"/>
    <property type="match status" value="1"/>
</dbReference>
<feature type="transmembrane region" description="Helical" evidence="5">
    <location>
        <begin position="69"/>
        <end position="91"/>
    </location>
</feature>
<dbReference type="PANTHER" id="PTHR19282:SF252">
    <property type="entry name" value="TETRASPANIN"/>
    <property type="match status" value="1"/>
</dbReference>
<comment type="subcellular location">
    <subcellularLocation>
        <location evidence="1">Membrane</location>
        <topology evidence="1">Multi-pass membrane protein</topology>
    </subcellularLocation>
</comment>
<evidence type="ECO:0000256" key="2">
    <source>
        <dbReference type="ARBA" id="ARBA00022692"/>
    </source>
</evidence>
<dbReference type="Proteomes" id="UP000235965">
    <property type="component" value="Unassembled WGS sequence"/>
</dbReference>